<dbReference type="RefSeq" id="YP_010678433.1">
    <property type="nucleotide sequence ID" value="NC_071035.1"/>
</dbReference>
<dbReference type="GO" id="GO:0003700">
    <property type="term" value="F:DNA-binding transcription factor activity"/>
    <property type="evidence" value="ECO:0007669"/>
    <property type="project" value="InterPro"/>
</dbReference>
<name>A0A7G9W239_9CAUD</name>
<reference evidence="2" key="1">
    <citation type="submission" date="2020-08" db="EMBL/GenBank/DDBJ databases">
        <authorList>
            <person name="Hillin M.J."/>
            <person name="Beth T.W."/>
            <person name="Collman T.N."/>
            <person name="Davis R.E."/>
            <person name="Dobesh B.I."/>
            <person name="Johnson A.L."/>
            <person name="Lewis B.M."/>
            <person name="Suarez T.R."/>
            <person name="Villa E.C."/>
            <person name="Walker J.R."/>
            <person name="Labonte J.M."/>
            <person name="Butela K.A."/>
            <person name="Garlena R.A."/>
            <person name="Russell D.A."/>
            <person name="Pope W.H."/>
            <person name="Jacobs-Sera D."/>
            <person name="Hatfull G.F."/>
        </authorList>
    </citation>
    <scope>NUCLEOTIDE SEQUENCE [LARGE SCALE GENOMIC DNA]</scope>
</reference>
<dbReference type="KEGG" id="vg:77954828"/>
<evidence type="ECO:0000313" key="2">
    <source>
        <dbReference type="Proteomes" id="UP000516204"/>
    </source>
</evidence>
<dbReference type="Proteomes" id="UP000516204">
    <property type="component" value="Segment"/>
</dbReference>
<dbReference type="EMBL" id="MT897906">
    <property type="protein sequence ID" value="QNO12702.1"/>
    <property type="molecule type" value="Genomic_DNA"/>
</dbReference>
<keyword evidence="2" id="KW-1185">Reference proteome</keyword>
<dbReference type="GO" id="GO:0006352">
    <property type="term" value="P:DNA-templated transcription initiation"/>
    <property type="evidence" value="ECO:0007669"/>
    <property type="project" value="InterPro"/>
</dbReference>
<evidence type="ECO:0000313" key="1">
    <source>
        <dbReference type="EMBL" id="QNO12702.1"/>
    </source>
</evidence>
<proteinExistence type="predicted"/>
<dbReference type="GeneID" id="77954828"/>
<dbReference type="SUPFAM" id="SSF88946">
    <property type="entry name" value="Sigma2 domain of RNA polymerase sigma factors"/>
    <property type="match status" value="1"/>
</dbReference>
<dbReference type="Gene3D" id="1.20.140.160">
    <property type="match status" value="1"/>
</dbReference>
<protein>
    <submittedName>
        <fullName evidence="1">DNA binding protein</fullName>
    </submittedName>
</protein>
<dbReference type="InterPro" id="IPR013325">
    <property type="entry name" value="RNA_pol_sigma_r2"/>
</dbReference>
<dbReference type="SUPFAM" id="SSF88659">
    <property type="entry name" value="Sigma3 and sigma4 domains of RNA polymerase sigma factors"/>
    <property type="match status" value="1"/>
</dbReference>
<organism evidence="1 2">
    <name type="scientific">Arthrobacter phage Tweety19</name>
    <dbReference type="NCBI Taxonomy" id="2768133"/>
    <lineage>
        <taxon>Viruses</taxon>
        <taxon>Duplodnaviria</taxon>
        <taxon>Heunggongvirae</taxon>
        <taxon>Uroviricota</taxon>
        <taxon>Caudoviricetes</taxon>
        <taxon>Casidaviridae</taxon>
        <taxon>Galvastonvirus</taxon>
        <taxon>Galvastonvirus tweety19</taxon>
    </lineage>
</organism>
<dbReference type="InterPro" id="IPR013324">
    <property type="entry name" value="RNA_pol_sigma_r3/r4-like"/>
</dbReference>
<sequence length="284" mass="30847">MRAVLFFQTSRKASYERMLKMTFSRVLSDIFDRNVARRFESAEAEKTAIAAAKLGDEDAIVAIMYAYSNVLRSGAANAPGLDTEDARQTALLGLLEAVQKFDLDDDTYGRLAGLAKACIFEAISAAAPSAVAFAVPQRTLTRFFSILRKADGNVYEAAALAPEHHMSREVFFSVLSAVRNVDSYDALTGSEEDKGGSGEGSGEVVTFPLWDASEVEDDALLVAAAFDAVDEVEERVCRMAYGFESYGDPVPDVEIAHELGMTRPTVQRRRSSALGKMREALAVS</sequence>
<accession>A0A7G9W239</accession>
<gene>
    <name evidence="1" type="primary">43</name>
    <name evidence="1" type="ORF">SEA_TWEETY19_43</name>
</gene>